<reference evidence="3" key="2">
    <citation type="journal article" date="2021" name="Genome Biol. Evol.">
        <title>Developing a high-quality reference genome for a parasitic bivalve with doubly uniparental inheritance (Bivalvia: Unionida).</title>
        <authorList>
            <person name="Smith C.H."/>
        </authorList>
    </citation>
    <scope>NUCLEOTIDE SEQUENCE</scope>
    <source>
        <strain evidence="3">CHS0354</strain>
        <tissue evidence="3">Mantle</tissue>
    </source>
</reference>
<feature type="compositionally biased region" description="Basic and acidic residues" evidence="1">
    <location>
        <begin position="73"/>
        <end position="85"/>
    </location>
</feature>
<comment type="caution">
    <text evidence="3">The sequence shown here is derived from an EMBL/GenBank/DDBJ whole genome shotgun (WGS) entry which is preliminary data.</text>
</comment>
<evidence type="ECO:0000313" key="4">
    <source>
        <dbReference type="Proteomes" id="UP001195483"/>
    </source>
</evidence>
<keyword evidence="4" id="KW-1185">Reference proteome</keyword>
<feature type="region of interest" description="Disordered" evidence="1">
    <location>
        <begin position="52"/>
        <end position="99"/>
    </location>
</feature>
<dbReference type="AlphaFoldDB" id="A0AAE0TIX6"/>
<reference evidence="3" key="3">
    <citation type="submission" date="2023-05" db="EMBL/GenBank/DDBJ databases">
        <authorList>
            <person name="Smith C.H."/>
        </authorList>
    </citation>
    <scope>NUCLEOTIDE SEQUENCE</scope>
    <source>
        <strain evidence="3">CHS0354</strain>
        <tissue evidence="3">Mantle</tissue>
    </source>
</reference>
<reference evidence="3" key="1">
    <citation type="journal article" date="2021" name="Genome Biol. Evol.">
        <title>A High-Quality Reference Genome for a Parasitic Bivalve with Doubly Uniparental Inheritance (Bivalvia: Unionida).</title>
        <authorList>
            <person name="Smith C.H."/>
        </authorList>
    </citation>
    <scope>NUCLEOTIDE SEQUENCE</scope>
    <source>
        <strain evidence="3">CHS0354</strain>
    </source>
</reference>
<feature type="signal peptide" evidence="2">
    <location>
        <begin position="1"/>
        <end position="32"/>
    </location>
</feature>
<name>A0AAE0TIX6_9BIVA</name>
<evidence type="ECO:0000256" key="1">
    <source>
        <dbReference type="SAM" id="MobiDB-lite"/>
    </source>
</evidence>
<feature type="non-terminal residue" evidence="3">
    <location>
        <position position="1"/>
    </location>
</feature>
<dbReference type="Proteomes" id="UP001195483">
    <property type="component" value="Unassembled WGS sequence"/>
</dbReference>
<evidence type="ECO:0000256" key="2">
    <source>
        <dbReference type="SAM" id="SignalP"/>
    </source>
</evidence>
<evidence type="ECO:0000313" key="3">
    <source>
        <dbReference type="EMBL" id="KAK3610818.1"/>
    </source>
</evidence>
<sequence length="99" mass="11284">QRSGGYRSKMRVQTAFLLLCFLSIVFLSVVQAKPSPALMRELVALEKYLKKKEGAEGTDGQNENPDEMPTDQELTKNNEQDEEKTPAWNENKPKNKNNK</sequence>
<gene>
    <name evidence="3" type="ORF">CHS0354_019878</name>
</gene>
<proteinExistence type="predicted"/>
<keyword evidence="2" id="KW-0732">Signal</keyword>
<accession>A0AAE0TIX6</accession>
<protein>
    <recommendedName>
        <fullName evidence="5">Secreted protein</fullName>
    </recommendedName>
</protein>
<dbReference type="EMBL" id="JAEAOA010001212">
    <property type="protein sequence ID" value="KAK3610818.1"/>
    <property type="molecule type" value="Genomic_DNA"/>
</dbReference>
<organism evidence="3 4">
    <name type="scientific">Potamilus streckersoni</name>
    <dbReference type="NCBI Taxonomy" id="2493646"/>
    <lineage>
        <taxon>Eukaryota</taxon>
        <taxon>Metazoa</taxon>
        <taxon>Spiralia</taxon>
        <taxon>Lophotrochozoa</taxon>
        <taxon>Mollusca</taxon>
        <taxon>Bivalvia</taxon>
        <taxon>Autobranchia</taxon>
        <taxon>Heteroconchia</taxon>
        <taxon>Palaeoheterodonta</taxon>
        <taxon>Unionida</taxon>
        <taxon>Unionoidea</taxon>
        <taxon>Unionidae</taxon>
        <taxon>Ambleminae</taxon>
        <taxon>Lampsilini</taxon>
        <taxon>Potamilus</taxon>
    </lineage>
</organism>
<feature type="chain" id="PRO_5041995849" description="Secreted protein" evidence="2">
    <location>
        <begin position="33"/>
        <end position="99"/>
    </location>
</feature>
<evidence type="ECO:0008006" key="5">
    <source>
        <dbReference type="Google" id="ProtNLM"/>
    </source>
</evidence>